<proteinExistence type="predicted"/>
<evidence type="ECO:0000256" key="1">
    <source>
        <dbReference type="SAM" id="Phobius"/>
    </source>
</evidence>
<keyword evidence="1" id="KW-0812">Transmembrane</keyword>
<gene>
    <name evidence="2" type="ORF">FHX40_1044</name>
</gene>
<keyword evidence="1" id="KW-0472">Membrane</keyword>
<name>A0A543IUY0_9ACTN</name>
<keyword evidence="3" id="KW-1185">Reference proteome</keyword>
<evidence type="ECO:0000313" key="2">
    <source>
        <dbReference type="EMBL" id="TQM74374.1"/>
    </source>
</evidence>
<dbReference type="Proteomes" id="UP000319213">
    <property type="component" value="Unassembled WGS sequence"/>
</dbReference>
<feature type="transmembrane region" description="Helical" evidence="1">
    <location>
        <begin position="108"/>
        <end position="127"/>
    </location>
</feature>
<dbReference type="EMBL" id="VFPQ01000001">
    <property type="protein sequence ID" value="TQM74374.1"/>
    <property type="molecule type" value="Genomic_DNA"/>
</dbReference>
<keyword evidence="1" id="KW-1133">Transmembrane helix</keyword>
<protein>
    <submittedName>
        <fullName evidence="2">Uncharacterized protein</fullName>
    </submittedName>
</protein>
<feature type="transmembrane region" description="Helical" evidence="1">
    <location>
        <begin position="30"/>
        <end position="51"/>
    </location>
</feature>
<organism evidence="2 3">
    <name type="scientific">Thermopolyspora flexuosa</name>
    <dbReference type="NCBI Taxonomy" id="103836"/>
    <lineage>
        <taxon>Bacteria</taxon>
        <taxon>Bacillati</taxon>
        <taxon>Actinomycetota</taxon>
        <taxon>Actinomycetes</taxon>
        <taxon>Streptosporangiales</taxon>
        <taxon>Streptosporangiaceae</taxon>
        <taxon>Thermopolyspora</taxon>
    </lineage>
</organism>
<dbReference type="OrthoDB" id="4245237at2"/>
<dbReference type="AlphaFoldDB" id="A0A543IUY0"/>
<comment type="caution">
    <text evidence="2">The sequence shown here is derived from an EMBL/GenBank/DDBJ whole genome shotgun (WGS) entry which is preliminary data.</text>
</comment>
<accession>A0A543IUY0</accession>
<dbReference type="RefSeq" id="WP_142258555.1">
    <property type="nucleotide sequence ID" value="NZ_BMPV01000006.1"/>
</dbReference>
<evidence type="ECO:0000313" key="3">
    <source>
        <dbReference type="Proteomes" id="UP000319213"/>
    </source>
</evidence>
<sequence>MNELSPRQVEELKSTMPPAWYGTRRGRRTAAGMGVAALALVWAIPFTSWALGPGSTASWTTLGLIAAALLIYCGVLAVLVAATDGAVTRDERKLDERQLAERRRIDAVAHRVSALMLGTAALLVAAFGATDHVLTVPTLAAFMYVGAAWASHKVIPHIVACWLLPDAPGDE</sequence>
<feature type="transmembrane region" description="Helical" evidence="1">
    <location>
        <begin position="63"/>
        <end position="87"/>
    </location>
</feature>
<feature type="transmembrane region" description="Helical" evidence="1">
    <location>
        <begin position="133"/>
        <end position="150"/>
    </location>
</feature>
<reference evidence="2 3" key="1">
    <citation type="submission" date="2019-06" db="EMBL/GenBank/DDBJ databases">
        <title>Sequencing the genomes of 1000 actinobacteria strains.</title>
        <authorList>
            <person name="Klenk H.-P."/>
        </authorList>
    </citation>
    <scope>NUCLEOTIDE SEQUENCE [LARGE SCALE GENOMIC DNA]</scope>
    <source>
        <strain evidence="2 3">DSM 43186</strain>
    </source>
</reference>